<dbReference type="OrthoDB" id="1722540at2"/>
<comment type="caution">
    <text evidence="1">The sequence shown here is derived from an EMBL/GenBank/DDBJ whole genome shotgun (WGS) entry which is preliminary data.</text>
</comment>
<gene>
    <name evidence="1" type="ORF">cpu_10140</name>
</gene>
<keyword evidence="2" id="KW-1185">Reference proteome</keyword>
<dbReference type="Proteomes" id="UP000187485">
    <property type="component" value="Unassembled WGS sequence"/>
</dbReference>
<protein>
    <recommendedName>
        <fullName evidence="3">Phytoene synthase</fullName>
    </recommendedName>
</protein>
<evidence type="ECO:0000313" key="1">
    <source>
        <dbReference type="EMBL" id="GAV22504.1"/>
    </source>
</evidence>
<dbReference type="AlphaFoldDB" id="A0A1L8CUF8"/>
<dbReference type="STRING" id="870242.cpu_10140"/>
<dbReference type="RefSeq" id="WP_075858986.1">
    <property type="nucleotide sequence ID" value="NZ_BDJK01000014.1"/>
</dbReference>
<sequence>MFGFMRLPKNYSDTEFGIKFRATYCTLCRELGKNFEGFKVINNYDFTFWAIFIDTLLENHENLEEFFCLYTLKKKFRFKNPTYGITKAGYYTKIFLRLKLIDLWQDFPVKQFNFQGLFESFLAEQQLREKKYNKTLEFYAEISGGILGIITADTLLDKDIPLNKTLLAYELAFYVGRLIYLLDALHDFKKDLILRRFNGILAAYPELKDRVTGKALQEINYVLFRHLEVIKDRLSKLDLNFTPEMIAILQNSYFKTIYGFVKNLPLKEGEYGLLPESWRILTQKP</sequence>
<organism evidence="1 2">
    <name type="scientific">Carboxydothermus pertinax</name>
    <dbReference type="NCBI Taxonomy" id="870242"/>
    <lineage>
        <taxon>Bacteria</taxon>
        <taxon>Bacillati</taxon>
        <taxon>Bacillota</taxon>
        <taxon>Clostridia</taxon>
        <taxon>Thermoanaerobacterales</taxon>
        <taxon>Thermoanaerobacteraceae</taxon>
        <taxon>Carboxydothermus</taxon>
    </lineage>
</organism>
<name>A0A1L8CUF8_9THEO</name>
<dbReference type="InterPro" id="IPR043740">
    <property type="entry name" value="DUF5685"/>
</dbReference>
<evidence type="ECO:0008006" key="3">
    <source>
        <dbReference type="Google" id="ProtNLM"/>
    </source>
</evidence>
<evidence type="ECO:0000313" key="2">
    <source>
        <dbReference type="Proteomes" id="UP000187485"/>
    </source>
</evidence>
<accession>A0A1L8CUF8</accession>
<proteinExistence type="predicted"/>
<dbReference type="EMBL" id="BDJK01000014">
    <property type="protein sequence ID" value="GAV22504.1"/>
    <property type="molecule type" value="Genomic_DNA"/>
</dbReference>
<reference evidence="2" key="1">
    <citation type="submission" date="2016-12" db="EMBL/GenBank/DDBJ databases">
        <title>Draft Genome Sequences od Carboxydothermus pertinax and islandicus, Hydrogenogenic Carboxydotrophic Bacteria.</title>
        <authorList>
            <person name="Fukuyama Y."/>
            <person name="Ohmae K."/>
            <person name="Yoneda Y."/>
            <person name="Yoshida T."/>
            <person name="Sako Y."/>
        </authorList>
    </citation>
    <scope>NUCLEOTIDE SEQUENCE [LARGE SCALE GENOMIC DNA]</scope>
    <source>
        <strain evidence="2">Ug1</strain>
    </source>
</reference>
<dbReference type="Pfam" id="PF18937">
    <property type="entry name" value="DUF5685"/>
    <property type="match status" value="2"/>
</dbReference>